<proteinExistence type="predicted"/>
<organism evidence="2 3">
    <name type="scientific">Lonchura striata</name>
    <name type="common">white-rumped munia</name>
    <dbReference type="NCBI Taxonomy" id="40157"/>
    <lineage>
        <taxon>Eukaryota</taxon>
        <taxon>Metazoa</taxon>
        <taxon>Chordata</taxon>
        <taxon>Craniata</taxon>
        <taxon>Vertebrata</taxon>
        <taxon>Euteleostomi</taxon>
        <taxon>Archelosauria</taxon>
        <taxon>Archosauria</taxon>
        <taxon>Dinosauria</taxon>
        <taxon>Saurischia</taxon>
        <taxon>Theropoda</taxon>
        <taxon>Coelurosauria</taxon>
        <taxon>Aves</taxon>
        <taxon>Neognathae</taxon>
        <taxon>Neoaves</taxon>
        <taxon>Telluraves</taxon>
        <taxon>Australaves</taxon>
        <taxon>Passeriformes</taxon>
        <taxon>Passeroidea</taxon>
        <taxon>Estrildidae</taxon>
        <taxon>Estrildinae</taxon>
        <taxon>Lonchura</taxon>
    </lineage>
</organism>
<keyword evidence="1" id="KW-0472">Membrane</keyword>
<name>A0A218UN80_9PASE</name>
<dbReference type="EMBL" id="MUZQ01000213">
    <property type="protein sequence ID" value="OWK55183.1"/>
    <property type="molecule type" value="Genomic_DNA"/>
</dbReference>
<dbReference type="AlphaFoldDB" id="A0A218UN80"/>
<dbReference type="Proteomes" id="UP000197619">
    <property type="component" value="Unassembled WGS sequence"/>
</dbReference>
<evidence type="ECO:0000256" key="1">
    <source>
        <dbReference type="SAM" id="Phobius"/>
    </source>
</evidence>
<gene>
    <name evidence="2" type="ORF">RLOC_00012092</name>
</gene>
<comment type="caution">
    <text evidence="2">The sequence shown here is derived from an EMBL/GenBank/DDBJ whole genome shotgun (WGS) entry which is preliminary data.</text>
</comment>
<evidence type="ECO:0000313" key="2">
    <source>
        <dbReference type="EMBL" id="OWK55183.1"/>
    </source>
</evidence>
<feature type="transmembrane region" description="Helical" evidence="1">
    <location>
        <begin position="12"/>
        <end position="33"/>
    </location>
</feature>
<reference evidence="2 3" key="1">
    <citation type="submission" date="2017-05" db="EMBL/GenBank/DDBJ databases">
        <title>Genome of assembly of the Bengalese finch, Lonchura striata domestica.</title>
        <authorList>
            <person name="Colquitt B.M."/>
            <person name="Brainard M.S."/>
        </authorList>
    </citation>
    <scope>NUCLEOTIDE SEQUENCE [LARGE SCALE GENOMIC DNA]</scope>
    <source>
        <strain evidence="2">White83orange57</strain>
    </source>
</reference>
<evidence type="ECO:0000313" key="3">
    <source>
        <dbReference type="Proteomes" id="UP000197619"/>
    </source>
</evidence>
<sequence length="56" mass="6188">MAQSTTCSKCSQILRLVLTKSLLYIITCVLQILSHDHSSCHSDLILATSKWGLRGL</sequence>
<keyword evidence="1" id="KW-0812">Transmembrane</keyword>
<accession>A0A218UN80</accession>
<keyword evidence="3" id="KW-1185">Reference proteome</keyword>
<keyword evidence="1" id="KW-1133">Transmembrane helix</keyword>
<protein>
    <submittedName>
        <fullName evidence="2">Uncharacterized protein</fullName>
    </submittedName>
</protein>